<evidence type="ECO:0000256" key="4">
    <source>
        <dbReference type="SAM" id="Coils"/>
    </source>
</evidence>
<dbReference type="GO" id="GO:0006351">
    <property type="term" value="P:DNA-templated transcription"/>
    <property type="evidence" value="ECO:0007669"/>
    <property type="project" value="InterPro"/>
</dbReference>
<accession>A0A0D0BBI6</accession>
<dbReference type="STRING" id="930992.A0A0D0BBI6"/>
<feature type="domain" description="4Fe-4S ferredoxin-type" evidence="7">
    <location>
        <begin position="70"/>
        <end position="102"/>
    </location>
</feature>
<dbReference type="InterPro" id="IPR001138">
    <property type="entry name" value="Zn2Cys6_DnaBD"/>
</dbReference>
<dbReference type="OrthoDB" id="424974at2759"/>
<feature type="region of interest" description="Disordered" evidence="5">
    <location>
        <begin position="727"/>
        <end position="770"/>
    </location>
</feature>
<dbReference type="InParanoid" id="A0A0D0BBI6"/>
<feature type="domain" description="Zn(2)-C6 fungal-type" evidence="6">
    <location>
        <begin position="63"/>
        <end position="92"/>
    </location>
</feature>
<keyword evidence="2" id="KW-0479">Metal-binding</keyword>
<feature type="coiled-coil region" evidence="4">
    <location>
        <begin position="110"/>
        <end position="137"/>
    </location>
</feature>
<evidence type="ECO:0000256" key="3">
    <source>
        <dbReference type="ARBA" id="ARBA00023242"/>
    </source>
</evidence>
<dbReference type="SMART" id="SM00066">
    <property type="entry name" value="GAL4"/>
    <property type="match status" value="1"/>
</dbReference>
<dbReference type="PROSITE" id="PS50048">
    <property type="entry name" value="ZN2_CY6_FUNGAL_2"/>
    <property type="match status" value="1"/>
</dbReference>
<evidence type="ECO:0000256" key="2">
    <source>
        <dbReference type="ARBA" id="ARBA00022723"/>
    </source>
</evidence>
<dbReference type="PANTHER" id="PTHR31001">
    <property type="entry name" value="UNCHARACTERIZED TRANSCRIPTIONAL REGULATORY PROTEIN"/>
    <property type="match status" value="1"/>
</dbReference>
<dbReference type="CDD" id="cd12148">
    <property type="entry name" value="fungal_TF_MHR"/>
    <property type="match status" value="1"/>
</dbReference>
<keyword evidence="4" id="KW-0175">Coiled coil</keyword>
<dbReference type="SMART" id="SM00906">
    <property type="entry name" value="Fungal_trans"/>
    <property type="match status" value="1"/>
</dbReference>
<dbReference type="SUPFAM" id="SSF57701">
    <property type="entry name" value="Zn2/Cys6 DNA-binding domain"/>
    <property type="match status" value="1"/>
</dbReference>
<sequence>MQDPLPSSFAFLPFPYASRLPSQTPTAPEVMPQASRGNARQPDSREAQKAMDKEQKRSRGAMSCAECRRLKLKCDKTVPCSSCKRRGCSAICPNGSLTTGQGTRFVLADTEKLHQKIAQMSDRIRQLEDALSILQTSPGEQHPLLHRDLLDIKSIIDLHAAVDEETVGRSKPEVDDDSQYIESFGTLAIRDDGAATFYGPSAGSESLLIGESAVTSTPNFSPGDRTQHPERLPSSVNHLSKSFPLAPVFNDEVDLNYLIQNYLPPWHRARHLSELYLQQAPWFFGAVTKRQLMEENLPLWYAEASDLIYLGSVAPPATSGNDTLSKGPHELALMFVIFCFGALTDHRLPPAPDNEEADMYFKLTRAALNLEPVLDRPPSVATIQTLALLAIYQGLCSGENSIESTWGIFGLATKLAQSIGLHRDCARWQLPPQEVQKRRALFWELFITDGWQSLATGRLATFYLPFVDCELPNDPDSTVDEDGSVLLSFPAWKARFGFQCISAVIQHAQTAKVPKYSVVIELDRKIRDMELPKYAQRPPREGAELGEAMKHYMPRNYRHLTLLYVHRCFFAEAVSNNPTDPMSSPFAPSFLAGYRSACELINGLRTQFDLFPTQIARFWVLWTHAFSSSVMLSSVVTHASGNGSRSKITTAALTELRRAVNLFKEASVFGGRAGKFLPILERLLQKAEQAYSTATPTVTRRDIFSNTGPTKSKDELSIFSGQINKIATKAPVPQSPGRSSYSPGNSTNSSQPPPAQIEGTPPQPFSNIHPSLREQWSSFDGDLNAQLHNAQRDAYYTEDDAFMVHASPEELRGMASMHEGTCQAQPVQHQLHPVSITQQQQPQVYHSNYPASSQNFAQPVEAQKPLQNENQRREPVYPSGSQGQHYQHDPQYAQPLPQSHHHQPDNTQYHANAQQQHPQQHPSPQHHQHSHPGPHPQHQQYYSQEQPDHYIHDPYQPPSSFSTAGPRAPGDFNPRPPQSYWESSQQSYQAQGSTVYYQSSYYDNQYQNSQQTQAPAPGAEYPSLTQQHLQETWQSFNVYVGSPRRPT</sequence>
<feature type="compositionally biased region" description="Basic and acidic residues" evidence="5">
    <location>
        <begin position="42"/>
        <end position="57"/>
    </location>
</feature>
<dbReference type="AlphaFoldDB" id="A0A0D0BBI6"/>
<reference evidence="9" key="2">
    <citation type="submission" date="2015-01" db="EMBL/GenBank/DDBJ databases">
        <title>Evolutionary Origins and Diversification of the Mycorrhizal Mutualists.</title>
        <authorList>
            <consortium name="DOE Joint Genome Institute"/>
            <consortium name="Mycorrhizal Genomics Consortium"/>
            <person name="Kohler A."/>
            <person name="Kuo A."/>
            <person name="Nagy L.G."/>
            <person name="Floudas D."/>
            <person name="Copeland A."/>
            <person name="Barry K.W."/>
            <person name="Cichocki N."/>
            <person name="Veneault-Fourrey C."/>
            <person name="LaButti K."/>
            <person name="Lindquist E.A."/>
            <person name="Lipzen A."/>
            <person name="Lundell T."/>
            <person name="Morin E."/>
            <person name="Murat C."/>
            <person name="Riley R."/>
            <person name="Ohm R."/>
            <person name="Sun H."/>
            <person name="Tunlid A."/>
            <person name="Henrissat B."/>
            <person name="Grigoriev I.V."/>
            <person name="Hibbett D.S."/>
            <person name="Martin F."/>
        </authorList>
    </citation>
    <scope>NUCLEOTIDE SEQUENCE [LARGE SCALE GENOMIC DNA]</scope>
    <source>
        <strain evidence="9">UH-Slu-Lm8-n1</strain>
    </source>
</reference>
<dbReference type="PANTHER" id="PTHR31001:SF56">
    <property type="entry name" value="ZN(2)-C6 FUNGAL-TYPE DOMAIN-CONTAINING PROTEIN"/>
    <property type="match status" value="1"/>
</dbReference>
<organism evidence="8 9">
    <name type="scientific">Suillus luteus UH-Slu-Lm8-n1</name>
    <dbReference type="NCBI Taxonomy" id="930992"/>
    <lineage>
        <taxon>Eukaryota</taxon>
        <taxon>Fungi</taxon>
        <taxon>Dikarya</taxon>
        <taxon>Basidiomycota</taxon>
        <taxon>Agaricomycotina</taxon>
        <taxon>Agaricomycetes</taxon>
        <taxon>Agaricomycetidae</taxon>
        <taxon>Boletales</taxon>
        <taxon>Suillineae</taxon>
        <taxon>Suillaceae</taxon>
        <taxon>Suillus</taxon>
    </lineage>
</organism>
<feature type="compositionally biased region" description="Low complexity" evidence="5">
    <location>
        <begin position="739"/>
        <end position="750"/>
    </location>
</feature>
<dbReference type="InterPro" id="IPR007219">
    <property type="entry name" value="XnlR_reg_dom"/>
</dbReference>
<reference evidence="8 9" key="1">
    <citation type="submission" date="2014-04" db="EMBL/GenBank/DDBJ databases">
        <authorList>
            <consortium name="DOE Joint Genome Institute"/>
            <person name="Kuo A."/>
            <person name="Ruytinx J."/>
            <person name="Rineau F."/>
            <person name="Colpaert J."/>
            <person name="Kohler A."/>
            <person name="Nagy L.G."/>
            <person name="Floudas D."/>
            <person name="Copeland A."/>
            <person name="Barry K.W."/>
            <person name="Cichocki N."/>
            <person name="Veneault-Fourrey C."/>
            <person name="LaButti K."/>
            <person name="Lindquist E.A."/>
            <person name="Lipzen A."/>
            <person name="Lundell T."/>
            <person name="Morin E."/>
            <person name="Murat C."/>
            <person name="Sun H."/>
            <person name="Tunlid A."/>
            <person name="Henrissat B."/>
            <person name="Grigoriev I.V."/>
            <person name="Hibbett D.S."/>
            <person name="Martin F."/>
            <person name="Nordberg H.P."/>
            <person name="Cantor M.N."/>
            <person name="Hua S.X."/>
        </authorList>
    </citation>
    <scope>NUCLEOTIDE SEQUENCE [LARGE SCALE GENOMIC DNA]</scope>
    <source>
        <strain evidence="8 9">UH-Slu-Lm8-n1</strain>
    </source>
</reference>
<dbReference type="Pfam" id="PF04082">
    <property type="entry name" value="Fungal_trans"/>
    <property type="match status" value="1"/>
</dbReference>
<dbReference type="PROSITE" id="PS00463">
    <property type="entry name" value="ZN2_CY6_FUNGAL_1"/>
    <property type="match status" value="1"/>
</dbReference>
<dbReference type="GO" id="GO:0008270">
    <property type="term" value="F:zinc ion binding"/>
    <property type="evidence" value="ECO:0007669"/>
    <property type="project" value="InterPro"/>
</dbReference>
<feature type="region of interest" description="Disordered" evidence="5">
    <location>
        <begin position="20"/>
        <end position="58"/>
    </location>
</feature>
<dbReference type="HOGENOM" id="CLU_007340_0_0_1"/>
<keyword evidence="9" id="KW-1185">Reference proteome</keyword>
<evidence type="ECO:0000259" key="7">
    <source>
        <dbReference type="PROSITE" id="PS51379"/>
    </source>
</evidence>
<gene>
    <name evidence="8" type="ORF">CY34DRAFT_803634</name>
</gene>
<dbReference type="Gene3D" id="4.10.240.10">
    <property type="entry name" value="Zn(2)-C6 fungal-type DNA-binding domain"/>
    <property type="match status" value="1"/>
</dbReference>
<comment type="subcellular location">
    <subcellularLocation>
        <location evidence="1">Nucleus</location>
    </subcellularLocation>
</comment>
<dbReference type="GO" id="GO:0005634">
    <property type="term" value="C:nucleus"/>
    <property type="evidence" value="ECO:0007669"/>
    <property type="project" value="UniProtKB-SubCell"/>
</dbReference>
<feature type="compositionally biased region" description="Low complexity" evidence="5">
    <location>
        <begin position="936"/>
        <end position="945"/>
    </location>
</feature>
<evidence type="ECO:0000313" key="8">
    <source>
        <dbReference type="EMBL" id="KIK43637.1"/>
    </source>
</evidence>
<evidence type="ECO:0000313" key="9">
    <source>
        <dbReference type="Proteomes" id="UP000054485"/>
    </source>
</evidence>
<dbReference type="InterPro" id="IPR017896">
    <property type="entry name" value="4Fe4S_Fe-S-bd"/>
</dbReference>
<dbReference type="GO" id="GO:0000981">
    <property type="term" value="F:DNA-binding transcription factor activity, RNA polymerase II-specific"/>
    <property type="evidence" value="ECO:0007669"/>
    <property type="project" value="InterPro"/>
</dbReference>
<protein>
    <recommendedName>
        <fullName evidence="10">Zn(2)-C6 fungal-type domain-containing protein</fullName>
    </recommendedName>
</protein>
<evidence type="ECO:0000259" key="6">
    <source>
        <dbReference type="PROSITE" id="PS50048"/>
    </source>
</evidence>
<evidence type="ECO:0008006" key="10">
    <source>
        <dbReference type="Google" id="ProtNLM"/>
    </source>
</evidence>
<name>A0A0D0BBI6_9AGAM</name>
<feature type="compositionally biased region" description="Low complexity" evidence="5">
    <location>
        <begin position="914"/>
        <end position="923"/>
    </location>
</feature>
<dbReference type="PROSITE" id="PS51379">
    <property type="entry name" value="4FE4S_FER_2"/>
    <property type="match status" value="1"/>
</dbReference>
<dbReference type="GO" id="GO:0003677">
    <property type="term" value="F:DNA binding"/>
    <property type="evidence" value="ECO:0007669"/>
    <property type="project" value="InterPro"/>
</dbReference>
<dbReference type="EMBL" id="KN835208">
    <property type="protein sequence ID" value="KIK43637.1"/>
    <property type="molecule type" value="Genomic_DNA"/>
</dbReference>
<dbReference type="CDD" id="cd00067">
    <property type="entry name" value="GAL4"/>
    <property type="match status" value="1"/>
</dbReference>
<feature type="region of interest" description="Disordered" evidence="5">
    <location>
        <begin position="872"/>
        <end position="986"/>
    </location>
</feature>
<dbReference type="InterPro" id="IPR036864">
    <property type="entry name" value="Zn2-C6_fun-type_DNA-bd_sf"/>
</dbReference>
<dbReference type="Proteomes" id="UP000054485">
    <property type="component" value="Unassembled WGS sequence"/>
</dbReference>
<dbReference type="InterPro" id="IPR050613">
    <property type="entry name" value="Sec_Metabolite_Reg"/>
</dbReference>
<evidence type="ECO:0000256" key="5">
    <source>
        <dbReference type="SAM" id="MobiDB-lite"/>
    </source>
</evidence>
<proteinExistence type="predicted"/>
<keyword evidence="3" id="KW-0539">Nucleus</keyword>
<evidence type="ECO:0000256" key="1">
    <source>
        <dbReference type="ARBA" id="ARBA00004123"/>
    </source>
</evidence>